<proteinExistence type="inferred from homology"/>
<keyword evidence="6" id="KW-1185">Reference proteome</keyword>
<evidence type="ECO:0000256" key="1">
    <source>
        <dbReference type="ARBA" id="ARBA00004123"/>
    </source>
</evidence>
<dbReference type="InterPro" id="IPR019163">
    <property type="entry name" value="THO_Thoc5"/>
</dbReference>
<comment type="similarity">
    <text evidence="2">Belongs to the THOC5 family.</text>
</comment>
<keyword evidence="3" id="KW-0539">Nucleus</keyword>
<dbReference type="AlphaFoldDB" id="A0A9W7F3S5"/>
<dbReference type="EMBL" id="BRXX01000247">
    <property type="protein sequence ID" value="GMI00398.1"/>
    <property type="molecule type" value="Genomic_DNA"/>
</dbReference>
<feature type="coiled-coil region" evidence="4">
    <location>
        <begin position="94"/>
        <end position="121"/>
    </location>
</feature>
<feature type="coiled-coil region" evidence="4">
    <location>
        <begin position="157"/>
        <end position="191"/>
    </location>
</feature>
<evidence type="ECO:0000256" key="3">
    <source>
        <dbReference type="ARBA" id="ARBA00023242"/>
    </source>
</evidence>
<gene>
    <name evidence="5" type="ORF">TrVE_jg12233</name>
</gene>
<accession>A0A9W7F3S5</accession>
<protein>
    <recommendedName>
        <fullName evidence="7">THO complex subunit 5</fullName>
    </recommendedName>
</protein>
<sequence length="565" mass="63428">MTKGKKKLTTPSSEPAAFTAGGDDYAAAFLACSSQMINTLKQLSDSLDKKGKKKSVDLELNVNVDLLKLKRLNRYALMDLAKATDSLEGAKKSVDQASLDLQNLLYEKEHLQREIQMAKELQCKELTSLQAAEGEDVVVSMGKPKTQEEHKANLDRLAGRLEKRRELKRTLEEVEEEKKRLIQENSQKKEFLASLPHHLQQLNAASEPLRKYMKLSAGNQDREKYDAARTLLCKELYVVFCNLVSFGEDVCTVSCVRFSPKIKAWFAETNGEDYKSDEVEVLRPHAHSVEWSLGNGEVVKFNYLPDLQIIIVESATPMLNLFPSDTGISTPNATNHHTYPDYNSGDGIVLPPKDVMPARPFVWAQWIGGMYFAVKEGTRVEPSIRTIVRMVKMRVRAYKTLGELLEEIGGLGKGGSVNELKLHPSCDWLSETSATLSKWEEVESGEEERVFKCVVTAGKEVLGCRVFVGIDYPVRAPKFEFSRVQPGNKTANADGNLKELEMEINTRYESLADNTLEDGMDFILTHQIRRLCAVWEKIATGTQWGSIGGVRVRKGKDRKKAIAFD</sequence>
<dbReference type="GO" id="GO:0000445">
    <property type="term" value="C:THO complex part of transcription export complex"/>
    <property type="evidence" value="ECO:0007669"/>
    <property type="project" value="TreeGrafter"/>
</dbReference>
<name>A0A9W7F3S5_9STRA</name>
<dbReference type="PANTHER" id="PTHR13375">
    <property type="entry name" value="FMS INTERACTING PROTEIN"/>
    <property type="match status" value="1"/>
</dbReference>
<organism evidence="5 6">
    <name type="scientific">Triparma verrucosa</name>
    <dbReference type="NCBI Taxonomy" id="1606542"/>
    <lineage>
        <taxon>Eukaryota</taxon>
        <taxon>Sar</taxon>
        <taxon>Stramenopiles</taxon>
        <taxon>Ochrophyta</taxon>
        <taxon>Bolidophyceae</taxon>
        <taxon>Parmales</taxon>
        <taxon>Triparmaceae</taxon>
        <taxon>Triparma</taxon>
    </lineage>
</organism>
<evidence type="ECO:0000256" key="4">
    <source>
        <dbReference type="SAM" id="Coils"/>
    </source>
</evidence>
<evidence type="ECO:0000256" key="2">
    <source>
        <dbReference type="ARBA" id="ARBA00008044"/>
    </source>
</evidence>
<dbReference type="GO" id="GO:0006406">
    <property type="term" value="P:mRNA export from nucleus"/>
    <property type="evidence" value="ECO:0007669"/>
    <property type="project" value="TreeGrafter"/>
</dbReference>
<comment type="subcellular location">
    <subcellularLocation>
        <location evidence="1">Nucleus</location>
    </subcellularLocation>
</comment>
<dbReference type="PANTHER" id="PTHR13375:SF3">
    <property type="entry name" value="THO COMPLEX SUBUNIT 5 HOMOLOG"/>
    <property type="match status" value="1"/>
</dbReference>
<dbReference type="GO" id="GO:0003729">
    <property type="term" value="F:mRNA binding"/>
    <property type="evidence" value="ECO:0007669"/>
    <property type="project" value="TreeGrafter"/>
</dbReference>
<evidence type="ECO:0000313" key="6">
    <source>
        <dbReference type="Proteomes" id="UP001165160"/>
    </source>
</evidence>
<evidence type="ECO:0008006" key="7">
    <source>
        <dbReference type="Google" id="ProtNLM"/>
    </source>
</evidence>
<comment type="caution">
    <text evidence="5">The sequence shown here is derived from an EMBL/GenBank/DDBJ whole genome shotgun (WGS) entry which is preliminary data.</text>
</comment>
<dbReference type="Proteomes" id="UP001165160">
    <property type="component" value="Unassembled WGS sequence"/>
</dbReference>
<dbReference type="Pfam" id="PF09766">
    <property type="entry name" value="FmiP_Thoc5"/>
    <property type="match status" value="2"/>
</dbReference>
<reference evidence="6" key="1">
    <citation type="journal article" date="2023" name="Commun. Biol.">
        <title>Genome analysis of Parmales, the sister group of diatoms, reveals the evolutionary specialization of diatoms from phago-mixotrophs to photoautotrophs.</title>
        <authorList>
            <person name="Ban H."/>
            <person name="Sato S."/>
            <person name="Yoshikawa S."/>
            <person name="Yamada K."/>
            <person name="Nakamura Y."/>
            <person name="Ichinomiya M."/>
            <person name="Sato N."/>
            <person name="Blanc-Mathieu R."/>
            <person name="Endo H."/>
            <person name="Kuwata A."/>
            <person name="Ogata H."/>
        </authorList>
    </citation>
    <scope>NUCLEOTIDE SEQUENCE [LARGE SCALE GENOMIC DNA]</scope>
    <source>
        <strain evidence="6">NIES 3699</strain>
    </source>
</reference>
<keyword evidence="4" id="KW-0175">Coiled coil</keyword>
<evidence type="ECO:0000313" key="5">
    <source>
        <dbReference type="EMBL" id="GMI00398.1"/>
    </source>
</evidence>